<organism evidence="5 6">
    <name type="scientific">Lentzea tibetensis</name>
    <dbReference type="NCBI Taxonomy" id="2591470"/>
    <lineage>
        <taxon>Bacteria</taxon>
        <taxon>Bacillati</taxon>
        <taxon>Actinomycetota</taxon>
        <taxon>Actinomycetes</taxon>
        <taxon>Pseudonocardiales</taxon>
        <taxon>Pseudonocardiaceae</taxon>
        <taxon>Lentzea</taxon>
    </lineage>
</organism>
<dbReference type="PANTHER" id="PTHR43875:SF15">
    <property type="entry name" value="TREHALOSE IMPORT ATP-BINDING PROTEIN SUGC"/>
    <property type="match status" value="1"/>
</dbReference>
<keyword evidence="3" id="KW-0472">Membrane</keyword>
<comment type="caution">
    <text evidence="5">The sequence shown here is derived from an EMBL/GenBank/DDBJ whole genome shotgun (WGS) entry which is preliminary data.</text>
</comment>
<dbReference type="InterPro" id="IPR047641">
    <property type="entry name" value="ABC_transpr_MalK/UgpC-like"/>
</dbReference>
<dbReference type="Proteomes" id="UP000316639">
    <property type="component" value="Unassembled WGS sequence"/>
</dbReference>
<evidence type="ECO:0000256" key="3">
    <source>
        <dbReference type="ARBA" id="ARBA00023136"/>
    </source>
</evidence>
<keyword evidence="5" id="KW-0067">ATP-binding</keyword>
<evidence type="ECO:0000256" key="2">
    <source>
        <dbReference type="ARBA" id="ARBA00022967"/>
    </source>
</evidence>
<evidence type="ECO:0000313" key="6">
    <source>
        <dbReference type="Proteomes" id="UP000316639"/>
    </source>
</evidence>
<dbReference type="GO" id="GO:0005524">
    <property type="term" value="F:ATP binding"/>
    <property type="evidence" value="ECO:0007669"/>
    <property type="project" value="UniProtKB-KW"/>
</dbReference>
<dbReference type="Pfam" id="PF00005">
    <property type="entry name" value="ABC_tran"/>
    <property type="match status" value="1"/>
</dbReference>
<keyword evidence="6" id="KW-1185">Reference proteome</keyword>
<accession>A0A563EK99</accession>
<keyword evidence="2" id="KW-1278">Translocase</keyword>
<dbReference type="InterPro" id="IPR003439">
    <property type="entry name" value="ABC_transporter-like_ATP-bd"/>
</dbReference>
<evidence type="ECO:0000256" key="1">
    <source>
        <dbReference type="ARBA" id="ARBA00022475"/>
    </source>
</evidence>
<dbReference type="AlphaFoldDB" id="A0A563EK99"/>
<sequence>MSVPAVTVLGVIGLELRELALPGLTEPLTVTVELDEVVAVVLSEPVATALADVVTGIAEPDGGEVRVDGAPVAVPRAGVPSRVALVPSDGGLLPHLTVRANILYGRCVGEGLRVEQLRGQLRSAATQLSLLDVLDAYPYELTAGRRLRVGLARALLRAPVAVVLEDRSDRPSWAAQLHRRDPLDGTAVLVLADRRDRVAGIADSVVEAG</sequence>
<dbReference type="SUPFAM" id="SSF52540">
    <property type="entry name" value="P-loop containing nucleoside triphosphate hydrolases"/>
    <property type="match status" value="1"/>
</dbReference>
<dbReference type="EMBL" id="VOBR01000026">
    <property type="protein sequence ID" value="TWP47388.1"/>
    <property type="molecule type" value="Genomic_DNA"/>
</dbReference>
<dbReference type="GO" id="GO:0016887">
    <property type="term" value="F:ATP hydrolysis activity"/>
    <property type="evidence" value="ECO:0007669"/>
    <property type="project" value="InterPro"/>
</dbReference>
<evidence type="ECO:0000259" key="4">
    <source>
        <dbReference type="Pfam" id="PF00005"/>
    </source>
</evidence>
<keyword evidence="5" id="KW-0547">Nucleotide-binding</keyword>
<dbReference type="PANTHER" id="PTHR43875">
    <property type="entry name" value="MALTODEXTRIN IMPORT ATP-BINDING PROTEIN MSMX"/>
    <property type="match status" value="1"/>
</dbReference>
<evidence type="ECO:0000313" key="5">
    <source>
        <dbReference type="EMBL" id="TWP47388.1"/>
    </source>
</evidence>
<proteinExistence type="predicted"/>
<protein>
    <submittedName>
        <fullName evidence="5">ATP-binding cassette domain-containing protein</fullName>
    </submittedName>
</protein>
<dbReference type="GO" id="GO:0055052">
    <property type="term" value="C:ATP-binding cassette (ABC) transporter complex, substrate-binding subunit-containing"/>
    <property type="evidence" value="ECO:0007669"/>
    <property type="project" value="TreeGrafter"/>
</dbReference>
<dbReference type="InterPro" id="IPR027417">
    <property type="entry name" value="P-loop_NTPase"/>
</dbReference>
<name>A0A563EK99_9PSEU</name>
<gene>
    <name evidence="5" type="ORF">FKR81_32245</name>
</gene>
<keyword evidence="1" id="KW-1003">Cell membrane</keyword>
<reference evidence="5 6" key="1">
    <citation type="submission" date="2019-07" db="EMBL/GenBank/DDBJ databases">
        <title>Lentzea xizangensis sp. nov., isolated from Qinghai-Tibetan Plateau Soils.</title>
        <authorList>
            <person name="Huang J."/>
        </authorList>
    </citation>
    <scope>NUCLEOTIDE SEQUENCE [LARGE SCALE GENOMIC DNA]</scope>
    <source>
        <strain evidence="5 6">FXJ1.1311</strain>
    </source>
</reference>
<feature type="domain" description="ABC transporter" evidence="4">
    <location>
        <begin position="48"/>
        <end position="163"/>
    </location>
</feature>
<dbReference type="OrthoDB" id="3821388at2"/>
<dbReference type="Gene3D" id="3.40.50.300">
    <property type="entry name" value="P-loop containing nucleotide triphosphate hydrolases"/>
    <property type="match status" value="1"/>
</dbReference>